<dbReference type="SUPFAM" id="SSF51735">
    <property type="entry name" value="NAD(P)-binding Rossmann-fold domains"/>
    <property type="match status" value="1"/>
</dbReference>
<dbReference type="SMART" id="SM00829">
    <property type="entry name" value="PKS_ER"/>
    <property type="match status" value="1"/>
</dbReference>
<reference evidence="2 3" key="1">
    <citation type="submission" date="2017-08" db="EMBL/GenBank/DDBJ databases">
        <title>Complete Genome Sequence of Bacillus kochii Oregon-R-modENCODE STRAIN BDGP4, isolated from Drosophila melanogaster gut.</title>
        <authorList>
            <person name="Wan K.H."/>
            <person name="Yu C."/>
            <person name="Park S."/>
            <person name="Hammonds A.S."/>
            <person name="Booth B.W."/>
            <person name="Celniker S.E."/>
        </authorList>
    </citation>
    <scope>NUCLEOTIDE SEQUENCE [LARGE SCALE GENOMIC DNA]</scope>
    <source>
        <strain evidence="2 3">BDGP4</strain>
    </source>
</reference>
<dbReference type="InterPro" id="IPR050700">
    <property type="entry name" value="YIM1/Zinc_Alcohol_DH_Fams"/>
</dbReference>
<organism evidence="2 3">
    <name type="scientific">Cytobacillus kochii</name>
    <dbReference type="NCBI Taxonomy" id="859143"/>
    <lineage>
        <taxon>Bacteria</taxon>
        <taxon>Bacillati</taxon>
        <taxon>Bacillota</taxon>
        <taxon>Bacilli</taxon>
        <taxon>Bacillales</taxon>
        <taxon>Bacillaceae</taxon>
        <taxon>Cytobacillus</taxon>
    </lineage>
</organism>
<proteinExistence type="predicted"/>
<dbReference type="EMBL" id="CP022983">
    <property type="protein sequence ID" value="ASV66706.1"/>
    <property type="molecule type" value="Genomic_DNA"/>
</dbReference>
<dbReference type="Pfam" id="PF08240">
    <property type="entry name" value="ADH_N"/>
    <property type="match status" value="1"/>
</dbReference>
<protein>
    <recommendedName>
        <fullName evidence="1">Enoyl reductase (ER) domain-containing protein</fullName>
    </recommendedName>
</protein>
<gene>
    <name evidence="2" type="ORF">CKF48_04860</name>
</gene>
<dbReference type="Proteomes" id="UP000215137">
    <property type="component" value="Chromosome"/>
</dbReference>
<dbReference type="InterPro" id="IPR036291">
    <property type="entry name" value="NAD(P)-bd_dom_sf"/>
</dbReference>
<evidence type="ECO:0000313" key="2">
    <source>
        <dbReference type="EMBL" id="ASV66706.1"/>
    </source>
</evidence>
<evidence type="ECO:0000259" key="1">
    <source>
        <dbReference type="SMART" id="SM00829"/>
    </source>
</evidence>
<dbReference type="InterPro" id="IPR011032">
    <property type="entry name" value="GroES-like_sf"/>
</dbReference>
<dbReference type="KEGG" id="bko:CKF48_04860"/>
<dbReference type="AlphaFoldDB" id="A0A248TEW1"/>
<dbReference type="CDD" id="cd05289">
    <property type="entry name" value="MDR_like_2"/>
    <property type="match status" value="1"/>
</dbReference>
<dbReference type="Gene3D" id="3.90.180.10">
    <property type="entry name" value="Medium-chain alcohol dehydrogenases, catalytic domain"/>
    <property type="match status" value="1"/>
</dbReference>
<name>A0A248TEW1_9BACI</name>
<dbReference type="SUPFAM" id="SSF50129">
    <property type="entry name" value="GroES-like"/>
    <property type="match status" value="1"/>
</dbReference>
<dbReference type="Pfam" id="PF13602">
    <property type="entry name" value="ADH_zinc_N_2"/>
    <property type="match status" value="1"/>
</dbReference>
<dbReference type="GO" id="GO:0016491">
    <property type="term" value="F:oxidoreductase activity"/>
    <property type="evidence" value="ECO:0007669"/>
    <property type="project" value="InterPro"/>
</dbReference>
<dbReference type="InterPro" id="IPR020843">
    <property type="entry name" value="ER"/>
</dbReference>
<dbReference type="InterPro" id="IPR013154">
    <property type="entry name" value="ADH-like_N"/>
</dbReference>
<accession>A0A248TEW1</accession>
<keyword evidence="3" id="KW-1185">Reference proteome</keyword>
<dbReference type="Gene3D" id="3.40.50.720">
    <property type="entry name" value="NAD(P)-binding Rossmann-like Domain"/>
    <property type="match status" value="1"/>
</dbReference>
<evidence type="ECO:0000313" key="3">
    <source>
        <dbReference type="Proteomes" id="UP000215137"/>
    </source>
</evidence>
<dbReference type="PANTHER" id="PTHR11695:SF648">
    <property type="entry name" value="ZINC-BINDING OXIDOREDUCTASE"/>
    <property type="match status" value="1"/>
</dbReference>
<dbReference type="PANTHER" id="PTHR11695">
    <property type="entry name" value="ALCOHOL DEHYDROGENASE RELATED"/>
    <property type="match status" value="1"/>
</dbReference>
<sequence length="317" mass="35134">MNNINSNNKRRHSMKGIGILQYGDIHQLREIVLVTPPVGNDEILIQIKASGVLESDWQLRSGQRLSDNLNLPVILGSSGAGIIKAIGKDVSQFKVGDKVFFLTTISTYGTYANETLVPSSNVCLMPNNLTFIESAALLESSIAAWQATVEGRVREGSHVLILGSQTNVGLMLIQLLRAMGTVVGILSEDVKQKDVIHIDGDCLDPIHKQQRFDLLIDTIGQGYPYLSALRWLKPEAEVLKFTKPKFQVVDKECLSIRYITTYSIKKGLEEIKQLVEKGNLTPVLAYVYPLNIEGIQKAHIKKQYGHCQGEIVVCHRG</sequence>
<feature type="domain" description="Enoyl reductase (ER)" evidence="1">
    <location>
        <begin position="23"/>
        <end position="313"/>
    </location>
</feature>